<dbReference type="SUPFAM" id="SSF69796">
    <property type="entry name" value="Thymidylate synthase-complementing protein Thy1"/>
    <property type="match status" value="2"/>
</dbReference>
<dbReference type="AlphaFoldDB" id="A0A1F5KJ52"/>
<dbReference type="Pfam" id="PF02511">
    <property type="entry name" value="Thy1"/>
    <property type="match status" value="2"/>
</dbReference>
<dbReference type="PANTHER" id="PTHR34934">
    <property type="entry name" value="FLAVIN-DEPENDENT THYMIDYLATE SYNTHASE"/>
    <property type="match status" value="1"/>
</dbReference>
<dbReference type="GO" id="GO:0006231">
    <property type="term" value="P:dTMP biosynthetic process"/>
    <property type="evidence" value="ECO:0007669"/>
    <property type="project" value="InterPro"/>
</dbReference>
<name>A0A1F5KJ52_9BACT</name>
<evidence type="ECO:0000313" key="3">
    <source>
        <dbReference type="Proteomes" id="UP000177328"/>
    </source>
</evidence>
<dbReference type="GO" id="GO:0004799">
    <property type="term" value="F:thymidylate synthase activity"/>
    <property type="evidence" value="ECO:0007669"/>
    <property type="project" value="TreeGrafter"/>
</dbReference>
<dbReference type="GO" id="GO:0050797">
    <property type="term" value="F:thymidylate synthase (FAD) activity"/>
    <property type="evidence" value="ECO:0007669"/>
    <property type="project" value="InterPro"/>
</dbReference>
<dbReference type="Proteomes" id="UP000177328">
    <property type="component" value="Unassembled WGS sequence"/>
</dbReference>
<dbReference type="PANTHER" id="PTHR34934:SF1">
    <property type="entry name" value="FLAVIN-DEPENDENT THYMIDYLATE SYNTHASE"/>
    <property type="match status" value="1"/>
</dbReference>
<accession>A0A1F5KJ52</accession>
<evidence type="ECO:0000256" key="1">
    <source>
        <dbReference type="SAM" id="MobiDB-lite"/>
    </source>
</evidence>
<dbReference type="EMBL" id="MFDD01000007">
    <property type="protein sequence ID" value="OGE40641.1"/>
    <property type="molecule type" value="Genomic_DNA"/>
</dbReference>
<protein>
    <recommendedName>
        <fullName evidence="4">Thymidylate synthase</fullName>
    </recommendedName>
</protein>
<sequence length="595" mass="68724">MSDLAKAARTFNPPLKEKYSKEGDPRGEEAAQEAMTRFVTNPDGAIYVMTPMVPELFSALLKARYSRTELSAKQLLWREFVGQKESIPWKKIDLGRSALDEVFNFQKAEGMAERILLQYGDDSVFELAGAHLFLDRVSLVASKVIEDARIGISPLEKSTRYVVFDQKDGNGDFSFFKDPKIMDSDLKDEYLAVNRACFELYARAVKLLDEYFRKQVPLEKQQFPDFANENKSALFPELTDERSIKAARSAYNMSIRSKACDVARCLLPASTLTNIGEFGNARAYGYLFTKMAVHPLSEMQMISAEAVRELKKVLPKFLDVVDNAHGLSYQEYLRKTDQALRKRALKLLKGIKPQKQDRVELVKLDKNPEVTIAAALLYPYCILPLKQLLKIVKELGDKERGAIIHDSLKFRTNRRHKPPRAFELPGYDLVYDLLANFGVYRDLHRQRTLTQMRQNYTTEHGYDMPVEFKELGMEPEFDLLAAQVQILHDKVIKKFPSEAQYTTINANYTRWYVGMNLREAFWFTELRSVPQGHFSYRTVAQDMYLKAQEVYPFLKGLKPTKTHYVDMSDRSRNLERMEAMQRIEVKISQIEEKYS</sequence>
<evidence type="ECO:0008006" key="4">
    <source>
        <dbReference type="Google" id="ProtNLM"/>
    </source>
</evidence>
<gene>
    <name evidence="2" type="ORF">A3D25_05785</name>
</gene>
<dbReference type="Gene3D" id="3.30.1360.170">
    <property type="match status" value="2"/>
</dbReference>
<dbReference type="InterPro" id="IPR036098">
    <property type="entry name" value="Thymidylate_synthase_ThyX_sf"/>
</dbReference>
<dbReference type="CDD" id="cd20175">
    <property type="entry name" value="ThyX"/>
    <property type="match status" value="1"/>
</dbReference>
<comment type="caution">
    <text evidence="2">The sequence shown here is derived from an EMBL/GenBank/DDBJ whole genome shotgun (WGS) entry which is preliminary data.</text>
</comment>
<dbReference type="GO" id="GO:0050660">
    <property type="term" value="F:flavin adenine dinucleotide binding"/>
    <property type="evidence" value="ECO:0007669"/>
    <property type="project" value="InterPro"/>
</dbReference>
<feature type="region of interest" description="Disordered" evidence="1">
    <location>
        <begin position="1"/>
        <end position="32"/>
    </location>
</feature>
<evidence type="ECO:0000313" key="2">
    <source>
        <dbReference type="EMBL" id="OGE40641.1"/>
    </source>
</evidence>
<dbReference type="PROSITE" id="PS51331">
    <property type="entry name" value="THYX"/>
    <property type="match status" value="2"/>
</dbReference>
<organism evidence="2 3">
    <name type="scientific">Candidatus Daviesbacteria bacterium RIFCSPHIGHO2_02_FULL_43_12</name>
    <dbReference type="NCBI Taxonomy" id="1797776"/>
    <lineage>
        <taxon>Bacteria</taxon>
        <taxon>Candidatus Daviesiibacteriota</taxon>
    </lineage>
</organism>
<dbReference type="GO" id="GO:0070402">
    <property type="term" value="F:NADPH binding"/>
    <property type="evidence" value="ECO:0007669"/>
    <property type="project" value="TreeGrafter"/>
</dbReference>
<proteinExistence type="predicted"/>
<dbReference type="InterPro" id="IPR003669">
    <property type="entry name" value="Thymidylate_synthase_ThyX"/>
</dbReference>
<feature type="compositionally biased region" description="Basic and acidic residues" evidence="1">
    <location>
        <begin position="15"/>
        <end position="29"/>
    </location>
</feature>
<reference evidence="2 3" key="1">
    <citation type="journal article" date="2016" name="Nat. Commun.">
        <title>Thousands of microbial genomes shed light on interconnected biogeochemical processes in an aquifer system.</title>
        <authorList>
            <person name="Anantharaman K."/>
            <person name="Brown C.T."/>
            <person name="Hug L.A."/>
            <person name="Sharon I."/>
            <person name="Castelle C.J."/>
            <person name="Probst A.J."/>
            <person name="Thomas B.C."/>
            <person name="Singh A."/>
            <person name="Wilkins M.J."/>
            <person name="Karaoz U."/>
            <person name="Brodie E.L."/>
            <person name="Williams K.H."/>
            <person name="Hubbard S.S."/>
            <person name="Banfield J.F."/>
        </authorList>
    </citation>
    <scope>NUCLEOTIDE SEQUENCE [LARGE SCALE GENOMIC DNA]</scope>
</reference>